<keyword evidence="2 5" id="KW-0812">Transmembrane</keyword>
<feature type="transmembrane region" description="Helical" evidence="5">
    <location>
        <begin position="350"/>
        <end position="373"/>
    </location>
</feature>
<dbReference type="InterPro" id="IPR011701">
    <property type="entry name" value="MFS"/>
</dbReference>
<name>A0AAE3KJY7_9PSEU</name>
<feature type="transmembrane region" description="Helical" evidence="5">
    <location>
        <begin position="159"/>
        <end position="183"/>
    </location>
</feature>
<evidence type="ECO:0000256" key="3">
    <source>
        <dbReference type="ARBA" id="ARBA00022989"/>
    </source>
</evidence>
<feature type="transmembrane region" description="Helical" evidence="5">
    <location>
        <begin position="260"/>
        <end position="279"/>
    </location>
</feature>
<dbReference type="PANTHER" id="PTHR11662:SF399">
    <property type="entry name" value="FI19708P1-RELATED"/>
    <property type="match status" value="1"/>
</dbReference>
<dbReference type="GO" id="GO:0005886">
    <property type="term" value="C:plasma membrane"/>
    <property type="evidence" value="ECO:0007669"/>
    <property type="project" value="UniProtKB-SubCell"/>
</dbReference>
<dbReference type="InterPro" id="IPR050382">
    <property type="entry name" value="MFS_Na/Anion_cotransporter"/>
</dbReference>
<proteinExistence type="predicted"/>
<evidence type="ECO:0000256" key="4">
    <source>
        <dbReference type="ARBA" id="ARBA00023136"/>
    </source>
</evidence>
<dbReference type="Gene3D" id="1.20.1250.20">
    <property type="entry name" value="MFS general substrate transporter like domains"/>
    <property type="match status" value="2"/>
</dbReference>
<dbReference type="EMBL" id="JAMTCK010000019">
    <property type="protein sequence ID" value="MCP2169612.1"/>
    <property type="molecule type" value="Genomic_DNA"/>
</dbReference>
<evidence type="ECO:0000313" key="7">
    <source>
        <dbReference type="EMBL" id="MCP2169612.1"/>
    </source>
</evidence>
<feature type="transmembrane region" description="Helical" evidence="5">
    <location>
        <begin position="135"/>
        <end position="153"/>
    </location>
</feature>
<dbReference type="Proteomes" id="UP001206128">
    <property type="component" value="Unassembled WGS sequence"/>
</dbReference>
<gene>
    <name evidence="7" type="ORF">LX83_006498</name>
</gene>
<feature type="transmembrane region" description="Helical" evidence="5">
    <location>
        <begin position="105"/>
        <end position="123"/>
    </location>
</feature>
<feature type="transmembrane region" description="Helical" evidence="5">
    <location>
        <begin position="379"/>
        <end position="401"/>
    </location>
</feature>
<accession>A0AAE3KJY7</accession>
<comment type="subcellular location">
    <subcellularLocation>
        <location evidence="1">Cell membrane</location>
        <topology evidence="1">Multi-pass membrane protein</topology>
    </subcellularLocation>
</comment>
<feature type="transmembrane region" description="Helical" evidence="5">
    <location>
        <begin position="80"/>
        <end position="99"/>
    </location>
</feature>
<evidence type="ECO:0000256" key="2">
    <source>
        <dbReference type="ARBA" id="ARBA00022692"/>
    </source>
</evidence>
<dbReference type="CDD" id="cd06174">
    <property type="entry name" value="MFS"/>
    <property type="match status" value="1"/>
</dbReference>
<reference evidence="7" key="1">
    <citation type="submission" date="2022-06" db="EMBL/GenBank/DDBJ databases">
        <title>Genomic Encyclopedia of Archaeal and Bacterial Type Strains, Phase II (KMG-II): from individual species to whole genera.</title>
        <authorList>
            <person name="Goeker M."/>
        </authorList>
    </citation>
    <scope>NUCLEOTIDE SEQUENCE</scope>
    <source>
        <strain evidence="7">DSM 43935</strain>
    </source>
</reference>
<dbReference type="GO" id="GO:0022857">
    <property type="term" value="F:transmembrane transporter activity"/>
    <property type="evidence" value="ECO:0007669"/>
    <property type="project" value="InterPro"/>
</dbReference>
<evidence type="ECO:0000256" key="5">
    <source>
        <dbReference type="SAM" id="Phobius"/>
    </source>
</evidence>
<dbReference type="PROSITE" id="PS50850">
    <property type="entry name" value="MFS"/>
    <property type="match status" value="1"/>
</dbReference>
<dbReference type="RefSeq" id="WP_253778596.1">
    <property type="nucleotide sequence ID" value="NZ_JAMTCK010000019.1"/>
</dbReference>
<sequence length="448" mass="46568">MSSVEHATRRAWLVWTTAVVVYVAAVFHRSSLGVASLQAGERFGVGSAALGTFTVLQVGVYAAMQVPTGILVDRFGPRRVLVVATVFMGLGQLLFALAHSYPLGLAARAVVGLGDAMTFVSVLRLVAAHFPARQYAVVVSLTAALGALGNLAATVPLTLLLGSVGWTLTFLVAGGLTAAYAVVAGLRVRDLPAGAPAARVEPVSLPTVLRRVTAAWRVPGTRLGFWVHFSTMFAPTVLGLLWGFPYLVQAQGLTEQEASAMLSVLVLGAMIGGPVLGTITGRRPELRMPLVGAYLLVALGTWAVLLGWPGRLSAPALAVAFTLLSLGGPASSIGFALARDYNPLQRVGTATGVVNVGGFVATTVSALGVGVLLDALGAAGAATAFRIALLVVVAVLVVGVWRTCVWWRRARAAVFAAAARGEDVPVQLRPRRWDTPVEQPVRPVPVAA</sequence>
<evidence type="ECO:0000256" key="1">
    <source>
        <dbReference type="ARBA" id="ARBA00004651"/>
    </source>
</evidence>
<feature type="transmembrane region" description="Helical" evidence="5">
    <location>
        <begin position="12"/>
        <end position="31"/>
    </location>
</feature>
<feature type="transmembrane region" description="Helical" evidence="5">
    <location>
        <begin position="225"/>
        <end position="248"/>
    </location>
</feature>
<feature type="domain" description="Major facilitator superfamily (MFS) profile" evidence="6">
    <location>
        <begin position="14"/>
        <end position="411"/>
    </location>
</feature>
<dbReference type="InterPro" id="IPR036259">
    <property type="entry name" value="MFS_trans_sf"/>
</dbReference>
<evidence type="ECO:0000313" key="8">
    <source>
        <dbReference type="Proteomes" id="UP001206128"/>
    </source>
</evidence>
<feature type="transmembrane region" description="Helical" evidence="5">
    <location>
        <begin position="291"/>
        <end position="310"/>
    </location>
</feature>
<keyword evidence="3 5" id="KW-1133">Transmembrane helix</keyword>
<dbReference type="PANTHER" id="PTHR11662">
    <property type="entry name" value="SOLUTE CARRIER FAMILY 17"/>
    <property type="match status" value="1"/>
</dbReference>
<feature type="transmembrane region" description="Helical" evidence="5">
    <location>
        <begin position="316"/>
        <end position="338"/>
    </location>
</feature>
<comment type="caution">
    <text evidence="7">The sequence shown here is derived from an EMBL/GenBank/DDBJ whole genome shotgun (WGS) entry which is preliminary data.</text>
</comment>
<dbReference type="Pfam" id="PF07690">
    <property type="entry name" value="MFS_1"/>
    <property type="match status" value="1"/>
</dbReference>
<evidence type="ECO:0000259" key="6">
    <source>
        <dbReference type="PROSITE" id="PS50850"/>
    </source>
</evidence>
<protein>
    <submittedName>
        <fullName evidence="7">Sugar phosphate permease</fullName>
    </submittedName>
</protein>
<dbReference type="AlphaFoldDB" id="A0AAE3KJY7"/>
<dbReference type="InterPro" id="IPR020846">
    <property type="entry name" value="MFS_dom"/>
</dbReference>
<dbReference type="SUPFAM" id="SSF103473">
    <property type="entry name" value="MFS general substrate transporter"/>
    <property type="match status" value="1"/>
</dbReference>
<keyword evidence="4 5" id="KW-0472">Membrane</keyword>
<feature type="transmembrane region" description="Helical" evidence="5">
    <location>
        <begin position="43"/>
        <end position="64"/>
    </location>
</feature>
<organism evidence="7 8">
    <name type="scientific">Goodfellowiella coeruleoviolacea</name>
    <dbReference type="NCBI Taxonomy" id="334858"/>
    <lineage>
        <taxon>Bacteria</taxon>
        <taxon>Bacillati</taxon>
        <taxon>Actinomycetota</taxon>
        <taxon>Actinomycetes</taxon>
        <taxon>Pseudonocardiales</taxon>
        <taxon>Pseudonocardiaceae</taxon>
        <taxon>Goodfellowiella</taxon>
    </lineage>
</organism>
<keyword evidence="8" id="KW-1185">Reference proteome</keyword>